<dbReference type="AlphaFoldDB" id="A0A9W9JE50"/>
<keyword evidence="8" id="KW-1185">Reference proteome</keyword>
<evidence type="ECO:0000256" key="5">
    <source>
        <dbReference type="RuleBase" id="RU364054"/>
    </source>
</evidence>
<dbReference type="OrthoDB" id="5464at2759"/>
<dbReference type="EMBL" id="JAPQKR010000015">
    <property type="protein sequence ID" value="KAJ5194704.1"/>
    <property type="molecule type" value="Genomic_DNA"/>
</dbReference>
<dbReference type="PANTHER" id="PTHR13914:SF34">
    <property type="entry name" value="PROLINE DEHYDROGENASE"/>
    <property type="match status" value="1"/>
</dbReference>
<dbReference type="InterPro" id="IPR015659">
    <property type="entry name" value="Proline_oxidase"/>
</dbReference>
<keyword evidence="4 5" id="KW-0642">Proline metabolism</keyword>
<evidence type="ECO:0000256" key="1">
    <source>
        <dbReference type="ARBA" id="ARBA00005869"/>
    </source>
</evidence>
<dbReference type="PANTHER" id="PTHR13914">
    <property type="entry name" value="PROLINE OXIDASE"/>
    <property type="match status" value="1"/>
</dbReference>
<dbReference type="SUPFAM" id="SSF51730">
    <property type="entry name" value="FAD-linked oxidoreductase"/>
    <property type="match status" value="1"/>
</dbReference>
<proteinExistence type="inferred from homology"/>
<comment type="catalytic activity">
    <reaction evidence="5">
        <text>L-proline + a quinone = (S)-1-pyrroline-5-carboxylate + a quinol + H(+)</text>
        <dbReference type="Rhea" id="RHEA:23784"/>
        <dbReference type="ChEBI" id="CHEBI:15378"/>
        <dbReference type="ChEBI" id="CHEBI:17388"/>
        <dbReference type="ChEBI" id="CHEBI:24646"/>
        <dbReference type="ChEBI" id="CHEBI:60039"/>
        <dbReference type="ChEBI" id="CHEBI:132124"/>
        <dbReference type="EC" id="1.5.5.2"/>
    </reaction>
</comment>
<evidence type="ECO:0000259" key="6">
    <source>
        <dbReference type="Pfam" id="PF01619"/>
    </source>
</evidence>
<dbReference type="RefSeq" id="XP_058305192.1">
    <property type="nucleotide sequence ID" value="XM_058455204.1"/>
</dbReference>
<evidence type="ECO:0000256" key="2">
    <source>
        <dbReference type="ARBA" id="ARBA00012695"/>
    </source>
</evidence>
<comment type="cofactor">
    <cofactor evidence="5">
        <name>FAD</name>
        <dbReference type="ChEBI" id="CHEBI:57692"/>
    </cofactor>
</comment>
<gene>
    <name evidence="7" type="ORF">N7498_008142</name>
</gene>
<comment type="function">
    <text evidence="5">Converts proline to delta-1-pyrroline-5-carboxylate.</text>
</comment>
<dbReference type="GO" id="GO:0010133">
    <property type="term" value="P:L-proline catabolic process to L-glutamate"/>
    <property type="evidence" value="ECO:0007669"/>
    <property type="project" value="TreeGrafter"/>
</dbReference>
<accession>A0A9W9JE50</accession>
<feature type="domain" description="Proline dehydrogenase" evidence="6">
    <location>
        <begin position="114"/>
        <end position="438"/>
    </location>
</feature>
<dbReference type="Proteomes" id="UP001150904">
    <property type="component" value="Unassembled WGS sequence"/>
</dbReference>
<dbReference type="EC" id="1.5.5.2" evidence="2 5"/>
<comment type="similarity">
    <text evidence="1 5">Belongs to the proline oxidase family.</text>
</comment>
<dbReference type="Pfam" id="PF01619">
    <property type="entry name" value="Pro_dh"/>
    <property type="match status" value="1"/>
</dbReference>
<organism evidence="7 8">
    <name type="scientific">Penicillium cinerascens</name>
    <dbReference type="NCBI Taxonomy" id="70096"/>
    <lineage>
        <taxon>Eukaryota</taxon>
        <taxon>Fungi</taxon>
        <taxon>Dikarya</taxon>
        <taxon>Ascomycota</taxon>
        <taxon>Pezizomycotina</taxon>
        <taxon>Eurotiomycetes</taxon>
        <taxon>Eurotiomycetidae</taxon>
        <taxon>Eurotiales</taxon>
        <taxon>Aspergillaceae</taxon>
        <taxon>Penicillium</taxon>
    </lineage>
</organism>
<evidence type="ECO:0000313" key="8">
    <source>
        <dbReference type="Proteomes" id="UP001150904"/>
    </source>
</evidence>
<reference evidence="7" key="2">
    <citation type="journal article" date="2023" name="IMA Fungus">
        <title>Comparative genomic study of the Penicillium genus elucidates a diverse pangenome and 15 lateral gene transfer events.</title>
        <authorList>
            <person name="Petersen C."/>
            <person name="Sorensen T."/>
            <person name="Nielsen M.R."/>
            <person name="Sondergaard T.E."/>
            <person name="Sorensen J.L."/>
            <person name="Fitzpatrick D.A."/>
            <person name="Frisvad J.C."/>
            <person name="Nielsen K.L."/>
        </authorList>
    </citation>
    <scope>NUCLEOTIDE SEQUENCE</scope>
    <source>
        <strain evidence="7">IBT 15544</strain>
    </source>
</reference>
<dbReference type="GO" id="GO:0005739">
    <property type="term" value="C:mitochondrion"/>
    <property type="evidence" value="ECO:0007669"/>
    <property type="project" value="TreeGrafter"/>
</dbReference>
<dbReference type="Gene3D" id="3.20.20.220">
    <property type="match status" value="1"/>
</dbReference>
<name>A0A9W9JE50_9EURO</name>
<evidence type="ECO:0000256" key="3">
    <source>
        <dbReference type="ARBA" id="ARBA00023002"/>
    </source>
</evidence>
<comment type="caution">
    <text evidence="7">The sequence shown here is derived from an EMBL/GenBank/DDBJ whole genome shotgun (WGS) entry which is preliminary data.</text>
</comment>
<keyword evidence="5" id="KW-0274">FAD</keyword>
<dbReference type="GeneID" id="83182505"/>
<dbReference type="GO" id="GO:0071949">
    <property type="term" value="F:FAD binding"/>
    <property type="evidence" value="ECO:0007669"/>
    <property type="project" value="TreeGrafter"/>
</dbReference>
<dbReference type="InterPro" id="IPR002872">
    <property type="entry name" value="Proline_DH_dom"/>
</dbReference>
<keyword evidence="3 5" id="KW-0560">Oxidoreductase</keyword>
<reference evidence="7" key="1">
    <citation type="submission" date="2022-12" db="EMBL/GenBank/DDBJ databases">
        <authorList>
            <person name="Petersen C."/>
        </authorList>
    </citation>
    <scope>NUCLEOTIDE SEQUENCE</scope>
    <source>
        <strain evidence="7">IBT 15544</strain>
    </source>
</reference>
<sequence>MRPRVLQAKTTIFRRHRSTKHGFHDAVVVVPEVKRPLEVSSMARLPTKFVLRSLLLTSLMTSKVFLKPALAVLNVVTNSKSAFLNPDRNPILNKLLRWTVYDHFCAGTNRAEVSKTVADIKRIGYQGVILGYSREIVLDPNEKLARDETGSTTYSDKCYEMVEEWKNGTLDTLSMVGPGDFLAVKLTGAGPIAIDGMAERGTMPEVMVKAMDEICIAAKGQGSRLWLDAEQQVLQHGLDDWAIEIMRKHNRSAAPLVYNTIQGYLKASKANFDRHVTSAAKEGWSLGIKLVRGAYIEHEKRSLIHDTKEETDQSYDLIADMMLCRRMPKGVENLDFPNAALFLATHNAASAAKAISTHQARLLAHKPTVTLECGQIQGMADELSCELVHNYERAMKESSAVNLSVPKAFKCMAWGSVAECMQYLHRRAIENKGAVERTEHMVTALRHELWRRIFG</sequence>
<keyword evidence="5" id="KW-0285">Flavoprotein</keyword>
<dbReference type="InterPro" id="IPR029041">
    <property type="entry name" value="FAD-linked_oxidoreductase-like"/>
</dbReference>
<dbReference type="GO" id="GO:0004657">
    <property type="term" value="F:proline dehydrogenase activity"/>
    <property type="evidence" value="ECO:0007669"/>
    <property type="project" value="UniProtKB-EC"/>
</dbReference>
<evidence type="ECO:0000256" key="4">
    <source>
        <dbReference type="ARBA" id="ARBA00023062"/>
    </source>
</evidence>
<protein>
    <recommendedName>
        <fullName evidence="2 5">Proline dehydrogenase</fullName>
        <ecNumber evidence="2 5">1.5.5.2</ecNumber>
    </recommendedName>
</protein>
<evidence type="ECO:0000313" key="7">
    <source>
        <dbReference type="EMBL" id="KAJ5194704.1"/>
    </source>
</evidence>